<comment type="caution">
    <text evidence="2">The sequence shown here is derived from an EMBL/GenBank/DDBJ whole genome shotgun (WGS) entry which is preliminary data.</text>
</comment>
<keyword evidence="1" id="KW-1133">Transmembrane helix</keyword>
<evidence type="ECO:0000256" key="1">
    <source>
        <dbReference type="SAM" id="Phobius"/>
    </source>
</evidence>
<dbReference type="EMBL" id="LAZR01057299">
    <property type="protein sequence ID" value="KKK72346.1"/>
    <property type="molecule type" value="Genomic_DNA"/>
</dbReference>
<accession>A0A0F9AJJ2</accession>
<dbReference type="AlphaFoldDB" id="A0A0F9AJJ2"/>
<organism evidence="2">
    <name type="scientific">marine sediment metagenome</name>
    <dbReference type="NCBI Taxonomy" id="412755"/>
    <lineage>
        <taxon>unclassified sequences</taxon>
        <taxon>metagenomes</taxon>
        <taxon>ecological metagenomes</taxon>
    </lineage>
</organism>
<feature type="transmembrane region" description="Helical" evidence="1">
    <location>
        <begin position="61"/>
        <end position="81"/>
    </location>
</feature>
<gene>
    <name evidence="2" type="ORF">LCGC14_2904810</name>
</gene>
<feature type="transmembrane region" description="Helical" evidence="1">
    <location>
        <begin position="179"/>
        <end position="196"/>
    </location>
</feature>
<reference evidence="2" key="1">
    <citation type="journal article" date="2015" name="Nature">
        <title>Complex archaea that bridge the gap between prokaryotes and eukaryotes.</title>
        <authorList>
            <person name="Spang A."/>
            <person name="Saw J.H."/>
            <person name="Jorgensen S.L."/>
            <person name="Zaremba-Niedzwiedzka K."/>
            <person name="Martijn J."/>
            <person name="Lind A.E."/>
            <person name="van Eijk R."/>
            <person name="Schleper C."/>
            <person name="Guy L."/>
            <person name="Ettema T.J."/>
        </authorList>
    </citation>
    <scope>NUCLEOTIDE SEQUENCE</scope>
</reference>
<feature type="transmembrane region" description="Helical" evidence="1">
    <location>
        <begin position="121"/>
        <end position="139"/>
    </location>
</feature>
<keyword evidence="1" id="KW-0812">Transmembrane</keyword>
<evidence type="ECO:0000313" key="2">
    <source>
        <dbReference type="EMBL" id="KKK72346.1"/>
    </source>
</evidence>
<feature type="transmembrane region" description="Helical" evidence="1">
    <location>
        <begin position="145"/>
        <end position="167"/>
    </location>
</feature>
<feature type="transmembrane region" description="Helical" evidence="1">
    <location>
        <begin position="202"/>
        <end position="218"/>
    </location>
</feature>
<keyword evidence="1" id="KW-0472">Membrane</keyword>
<feature type="non-terminal residue" evidence="2">
    <location>
        <position position="219"/>
    </location>
</feature>
<protein>
    <submittedName>
        <fullName evidence="2">Uncharacterized protein</fullName>
    </submittedName>
</protein>
<feature type="transmembrane region" description="Helical" evidence="1">
    <location>
        <begin position="21"/>
        <end position="41"/>
    </location>
</feature>
<name>A0A0F9AJJ2_9ZZZZ</name>
<sequence length="219" mass="25516">MFNESGNQQLNSDSSNHRKPRVPWMIFLIVLGVIALIFFTYEIVEKVWLKEVGMSALHLLHMVRGLGTSIVVGFLVGWYILRKGSSIFPLAQIEPIELREEEHISREQVIHFNMWFVKMRWLACIVSVALIVITIKLLGYLEERVFWPLFVSVAFLVITNLIYTFLLRRRLLTLYLREMQIVSDLVILTIMLHYSGGIENPLFLIYLFHVIIGGILLNR</sequence>
<proteinExistence type="predicted"/>